<proteinExistence type="predicted"/>
<dbReference type="Proteomes" id="UP001327560">
    <property type="component" value="Chromosome 1"/>
</dbReference>
<accession>A0AAQ3JNK0</accession>
<evidence type="ECO:0000256" key="1">
    <source>
        <dbReference type="SAM" id="Coils"/>
    </source>
</evidence>
<evidence type="ECO:0000313" key="4">
    <source>
        <dbReference type="Proteomes" id="UP001327560"/>
    </source>
</evidence>
<gene>
    <name evidence="3" type="ORF">Cni_G00877</name>
</gene>
<evidence type="ECO:0000256" key="2">
    <source>
        <dbReference type="SAM" id="MobiDB-lite"/>
    </source>
</evidence>
<dbReference type="PANTHER" id="PTHR35164:SF14">
    <property type="entry name" value="OS04G0450900 PROTEIN"/>
    <property type="match status" value="1"/>
</dbReference>
<dbReference type="EMBL" id="CP136890">
    <property type="protein sequence ID" value="WOK92186.1"/>
    <property type="molecule type" value="Genomic_DNA"/>
</dbReference>
<feature type="region of interest" description="Disordered" evidence="2">
    <location>
        <begin position="375"/>
        <end position="413"/>
    </location>
</feature>
<dbReference type="PANTHER" id="PTHR35164">
    <property type="entry name" value="EXPRESSED PROTEIN"/>
    <property type="match status" value="1"/>
</dbReference>
<keyword evidence="4" id="KW-1185">Reference proteome</keyword>
<protein>
    <submittedName>
        <fullName evidence="3">Uncharacterized protein</fullName>
    </submittedName>
</protein>
<keyword evidence="1" id="KW-0175">Coiled coil</keyword>
<feature type="coiled-coil region" evidence="1">
    <location>
        <begin position="190"/>
        <end position="347"/>
    </location>
</feature>
<organism evidence="3 4">
    <name type="scientific">Canna indica</name>
    <name type="common">Indian-shot</name>
    <dbReference type="NCBI Taxonomy" id="4628"/>
    <lineage>
        <taxon>Eukaryota</taxon>
        <taxon>Viridiplantae</taxon>
        <taxon>Streptophyta</taxon>
        <taxon>Embryophyta</taxon>
        <taxon>Tracheophyta</taxon>
        <taxon>Spermatophyta</taxon>
        <taxon>Magnoliopsida</taxon>
        <taxon>Liliopsida</taxon>
        <taxon>Zingiberales</taxon>
        <taxon>Cannaceae</taxon>
        <taxon>Canna</taxon>
    </lineage>
</organism>
<sequence length="428" mass="48371">MPFQYKSNNGSPASRCSKIEPLTLTSLSSEEQNVQVSDMGRQLNHLQEELKRERDEKSQAMKELKELKKSDIASQTVARQCKSKLQALKKELHRSKESEAAMLEFLAAQNRVYEKTKVSLEETKLENRLLLENRGSLLDSNYSEKHSSGNGSLDVVHHEEEVRMLKREIKYATDAKENIKIAMDGLAFSLKDATTEFITVKEKLAEAQSELESVRAEAEILKSSLKSMEEKFQAASQESERLRLELEESTADWDEKEKGFIASINMSDEELAKLRAENEKLSESQRGAREETAELRKMIKRTVKEGNVAKESMEMARKENARLKDLVSEKELELRKLEHEYECLKVGEAAAIDSVQSLKNLFAATSTMDSITTGDDGAQSVANGEHANDLDHTNAARVDGTERAAEKKKKNRGFHQRIGDIFSFTCCQ</sequence>
<evidence type="ECO:0000313" key="3">
    <source>
        <dbReference type="EMBL" id="WOK92186.1"/>
    </source>
</evidence>
<reference evidence="3 4" key="1">
    <citation type="submission" date="2023-10" db="EMBL/GenBank/DDBJ databases">
        <title>Chromosome-scale genome assembly provides insights into flower coloration mechanisms of Canna indica.</title>
        <authorList>
            <person name="Li C."/>
        </authorList>
    </citation>
    <scope>NUCLEOTIDE SEQUENCE [LARGE SCALE GENOMIC DNA]</scope>
    <source>
        <tissue evidence="3">Flower</tissue>
    </source>
</reference>
<feature type="compositionally biased region" description="Basic and acidic residues" evidence="2">
    <location>
        <begin position="386"/>
        <end position="405"/>
    </location>
</feature>
<dbReference type="AlphaFoldDB" id="A0AAQ3JNK0"/>
<name>A0AAQ3JNK0_9LILI</name>
<feature type="coiled-coil region" evidence="1">
    <location>
        <begin position="36"/>
        <end position="123"/>
    </location>
</feature>